<sequence length="318" mass="33674">MRTQPLGFSSLKKPCCCGNSSAGTPVVGRTPAGEERVGGRTPAGEEPSCGGFRAGALGSGIPAAARGSDSGWAAAGGCSNNGHRGRNSSSTFWRCASRPIPPSAAQMGSVLWAAAAATVRTVAAMVRTVAATVRMVAAVVRTVGAAVLQRVVVAEENRRRVVLAVLAMKGALEVGQRISCREKSYELSMKWLTMREYALPGISIKRSSSISLLLYSESQPWQQNNTALRTLCGGDISMTSNTEGPQKSTRIEQHLPLYTQYGVTSINPTKSSVPWSIERLSRTGFQTNLYAYKVAELSNGSQKSHNKLSCQGNSSSQS</sequence>
<comment type="caution">
    <text evidence="2">The sequence shown here is derived from an EMBL/GenBank/DDBJ whole genome shotgun (WGS) entry which is preliminary data.</text>
</comment>
<proteinExistence type="predicted"/>
<evidence type="ECO:0000313" key="2">
    <source>
        <dbReference type="EMBL" id="GER51810.1"/>
    </source>
</evidence>
<keyword evidence="3" id="KW-1185">Reference proteome</keyword>
<dbReference type="Proteomes" id="UP000325081">
    <property type="component" value="Unassembled WGS sequence"/>
</dbReference>
<organism evidence="2 3">
    <name type="scientific">Striga asiatica</name>
    <name type="common">Asiatic witchweed</name>
    <name type="synonym">Buchnera asiatica</name>
    <dbReference type="NCBI Taxonomy" id="4170"/>
    <lineage>
        <taxon>Eukaryota</taxon>
        <taxon>Viridiplantae</taxon>
        <taxon>Streptophyta</taxon>
        <taxon>Embryophyta</taxon>
        <taxon>Tracheophyta</taxon>
        <taxon>Spermatophyta</taxon>
        <taxon>Magnoliopsida</taxon>
        <taxon>eudicotyledons</taxon>
        <taxon>Gunneridae</taxon>
        <taxon>Pentapetalae</taxon>
        <taxon>asterids</taxon>
        <taxon>lamiids</taxon>
        <taxon>Lamiales</taxon>
        <taxon>Orobanchaceae</taxon>
        <taxon>Buchnereae</taxon>
        <taxon>Striga</taxon>
    </lineage>
</organism>
<evidence type="ECO:0000256" key="1">
    <source>
        <dbReference type="SAM" id="MobiDB-lite"/>
    </source>
</evidence>
<dbReference type="GO" id="GO:0016740">
    <property type="term" value="F:transferase activity"/>
    <property type="evidence" value="ECO:0007669"/>
    <property type="project" value="UniProtKB-KW"/>
</dbReference>
<feature type="region of interest" description="Disordered" evidence="1">
    <location>
        <begin position="26"/>
        <end position="49"/>
    </location>
</feature>
<dbReference type="AlphaFoldDB" id="A0A5A7R3B0"/>
<keyword evidence="2" id="KW-0808">Transferase</keyword>
<reference evidence="3" key="1">
    <citation type="journal article" date="2019" name="Curr. Biol.">
        <title>Genome Sequence of Striga asiatica Provides Insight into the Evolution of Plant Parasitism.</title>
        <authorList>
            <person name="Yoshida S."/>
            <person name="Kim S."/>
            <person name="Wafula E.K."/>
            <person name="Tanskanen J."/>
            <person name="Kim Y.M."/>
            <person name="Honaas L."/>
            <person name="Yang Z."/>
            <person name="Spallek T."/>
            <person name="Conn C.E."/>
            <person name="Ichihashi Y."/>
            <person name="Cheong K."/>
            <person name="Cui S."/>
            <person name="Der J.P."/>
            <person name="Gundlach H."/>
            <person name="Jiao Y."/>
            <person name="Hori C."/>
            <person name="Ishida J.K."/>
            <person name="Kasahara H."/>
            <person name="Kiba T."/>
            <person name="Kim M.S."/>
            <person name="Koo N."/>
            <person name="Laohavisit A."/>
            <person name="Lee Y.H."/>
            <person name="Lumba S."/>
            <person name="McCourt P."/>
            <person name="Mortimer J.C."/>
            <person name="Mutuku J.M."/>
            <person name="Nomura T."/>
            <person name="Sasaki-Sekimoto Y."/>
            <person name="Seto Y."/>
            <person name="Wang Y."/>
            <person name="Wakatake T."/>
            <person name="Sakakibara H."/>
            <person name="Demura T."/>
            <person name="Yamaguchi S."/>
            <person name="Yoneyama K."/>
            <person name="Manabe R.I."/>
            <person name="Nelson D.C."/>
            <person name="Schulman A.H."/>
            <person name="Timko M.P."/>
            <person name="dePamphilis C.W."/>
            <person name="Choi D."/>
            <person name="Shirasu K."/>
        </authorList>
    </citation>
    <scope>NUCLEOTIDE SEQUENCE [LARGE SCALE GENOMIC DNA]</scope>
    <source>
        <strain evidence="3">cv. UVA1</strain>
    </source>
</reference>
<accession>A0A5A7R3B0</accession>
<name>A0A5A7R3B0_STRAF</name>
<evidence type="ECO:0000313" key="3">
    <source>
        <dbReference type="Proteomes" id="UP000325081"/>
    </source>
</evidence>
<protein>
    <submittedName>
        <fullName evidence="2">tRNA sulfurtransferase</fullName>
    </submittedName>
</protein>
<dbReference type="EMBL" id="BKCP01009959">
    <property type="protein sequence ID" value="GER51810.1"/>
    <property type="molecule type" value="Genomic_DNA"/>
</dbReference>
<gene>
    <name evidence="2" type="ORF">STAS_29227</name>
</gene>